<dbReference type="Pfam" id="PF00583">
    <property type="entry name" value="Acetyltransf_1"/>
    <property type="match status" value="1"/>
</dbReference>
<comment type="caution">
    <text evidence="2">The sequence shown here is derived from an EMBL/GenBank/DDBJ whole genome shotgun (WGS) entry which is preliminary data.</text>
</comment>
<evidence type="ECO:0000259" key="1">
    <source>
        <dbReference type="PROSITE" id="PS51186"/>
    </source>
</evidence>
<dbReference type="EMBL" id="JBHMAA010000032">
    <property type="protein sequence ID" value="MFB9951980.1"/>
    <property type="molecule type" value="Genomic_DNA"/>
</dbReference>
<dbReference type="SUPFAM" id="SSF55729">
    <property type="entry name" value="Acyl-CoA N-acyltransferases (Nat)"/>
    <property type="match status" value="1"/>
</dbReference>
<dbReference type="Gene3D" id="3.40.630.30">
    <property type="match status" value="1"/>
</dbReference>
<dbReference type="EC" id="2.3.1.-" evidence="2"/>
<keyword evidence="2" id="KW-0808">Transferase</keyword>
<dbReference type="GO" id="GO:0016746">
    <property type="term" value="F:acyltransferase activity"/>
    <property type="evidence" value="ECO:0007669"/>
    <property type="project" value="UniProtKB-KW"/>
</dbReference>
<evidence type="ECO:0000313" key="2">
    <source>
        <dbReference type="EMBL" id="MFB9951980.1"/>
    </source>
</evidence>
<protein>
    <submittedName>
        <fullName evidence="2">GNAT family N-acetyltransferase</fullName>
        <ecNumber evidence="2">2.3.1.-</ecNumber>
    </submittedName>
</protein>
<feature type="domain" description="N-acetyltransferase" evidence="1">
    <location>
        <begin position="3"/>
        <end position="154"/>
    </location>
</feature>
<dbReference type="RefSeq" id="WP_377264799.1">
    <property type="nucleotide sequence ID" value="NZ_JBHMAA010000032.1"/>
</dbReference>
<organism evidence="2 3">
    <name type="scientific">Rhizobium puerariae</name>
    <dbReference type="NCBI Taxonomy" id="1585791"/>
    <lineage>
        <taxon>Bacteria</taxon>
        <taxon>Pseudomonadati</taxon>
        <taxon>Pseudomonadota</taxon>
        <taxon>Alphaproteobacteria</taxon>
        <taxon>Hyphomicrobiales</taxon>
        <taxon>Rhizobiaceae</taxon>
        <taxon>Rhizobium/Agrobacterium group</taxon>
        <taxon>Rhizobium</taxon>
    </lineage>
</organism>
<accession>A0ABV6AMY4</accession>
<keyword evidence="3" id="KW-1185">Reference proteome</keyword>
<sequence>MNVGIEPASAGDRPYLRDLLSRHLEELSRYGNVDLNYRYFDAYWKEPEGRWPYLIRENSRPTGFAFVNTWSPSGRGTDFSIAEFYVVPDARMRGIGRGAARALLRTRSGIWEVNVMTLNATAQKFWPRALDAAGAKDMERIEVDRETVYRFRIA</sequence>
<dbReference type="PROSITE" id="PS51186">
    <property type="entry name" value="GNAT"/>
    <property type="match status" value="1"/>
</dbReference>
<dbReference type="InterPro" id="IPR016181">
    <property type="entry name" value="Acyl_CoA_acyltransferase"/>
</dbReference>
<dbReference type="Proteomes" id="UP001589692">
    <property type="component" value="Unassembled WGS sequence"/>
</dbReference>
<proteinExistence type="predicted"/>
<gene>
    <name evidence="2" type="ORF">ACFFP0_24290</name>
</gene>
<dbReference type="InterPro" id="IPR000182">
    <property type="entry name" value="GNAT_dom"/>
</dbReference>
<evidence type="ECO:0000313" key="3">
    <source>
        <dbReference type="Proteomes" id="UP001589692"/>
    </source>
</evidence>
<reference evidence="2 3" key="1">
    <citation type="submission" date="2024-09" db="EMBL/GenBank/DDBJ databases">
        <authorList>
            <person name="Sun Q."/>
            <person name="Mori K."/>
        </authorList>
    </citation>
    <scope>NUCLEOTIDE SEQUENCE [LARGE SCALE GENOMIC DNA]</scope>
    <source>
        <strain evidence="2 3">TBRC 4938</strain>
    </source>
</reference>
<keyword evidence="2" id="KW-0012">Acyltransferase</keyword>
<name>A0ABV6AMY4_9HYPH</name>